<organism evidence="2 3">
    <name type="scientific">Actinocatenispora thailandica</name>
    <dbReference type="NCBI Taxonomy" id="227318"/>
    <lineage>
        <taxon>Bacteria</taxon>
        <taxon>Bacillati</taxon>
        <taxon>Actinomycetota</taxon>
        <taxon>Actinomycetes</taxon>
        <taxon>Micromonosporales</taxon>
        <taxon>Micromonosporaceae</taxon>
        <taxon>Actinocatenispora</taxon>
    </lineage>
</organism>
<feature type="domain" description="Aminoglycoside phosphotransferase" evidence="1">
    <location>
        <begin position="74"/>
        <end position="248"/>
    </location>
</feature>
<dbReference type="Proteomes" id="UP000611640">
    <property type="component" value="Chromosome"/>
</dbReference>
<accession>A0A7R7DMH9</accession>
<proteinExistence type="predicted"/>
<dbReference type="InterPro" id="IPR011009">
    <property type="entry name" value="Kinase-like_dom_sf"/>
</dbReference>
<protein>
    <recommendedName>
        <fullName evidence="1">Aminoglycoside phosphotransferase domain-containing protein</fullName>
    </recommendedName>
</protein>
<dbReference type="Pfam" id="PF01636">
    <property type="entry name" value="APH"/>
    <property type="match status" value="1"/>
</dbReference>
<evidence type="ECO:0000313" key="3">
    <source>
        <dbReference type="Proteomes" id="UP000611640"/>
    </source>
</evidence>
<dbReference type="Gene3D" id="1.10.510.10">
    <property type="entry name" value="Transferase(Phosphotransferase) domain 1"/>
    <property type="match status" value="1"/>
</dbReference>
<gene>
    <name evidence="2" type="ORF">Athai_17890</name>
</gene>
<evidence type="ECO:0000313" key="2">
    <source>
        <dbReference type="EMBL" id="BCJ34286.1"/>
    </source>
</evidence>
<keyword evidence="3" id="KW-1185">Reference proteome</keyword>
<name>A0A7R7DMH9_9ACTN</name>
<dbReference type="SUPFAM" id="SSF56112">
    <property type="entry name" value="Protein kinase-like (PK-like)"/>
    <property type="match status" value="1"/>
</dbReference>
<dbReference type="InterPro" id="IPR002575">
    <property type="entry name" value="Aminoglycoside_PTrfase"/>
</dbReference>
<dbReference type="EMBL" id="AP023355">
    <property type="protein sequence ID" value="BCJ34286.1"/>
    <property type="molecule type" value="Genomic_DNA"/>
</dbReference>
<reference evidence="2 3" key="1">
    <citation type="submission" date="2020-08" db="EMBL/GenBank/DDBJ databases">
        <title>Whole genome shotgun sequence of Actinocatenispora thailandica NBRC 105041.</title>
        <authorList>
            <person name="Komaki H."/>
            <person name="Tamura T."/>
        </authorList>
    </citation>
    <scope>NUCLEOTIDE SEQUENCE [LARGE SCALE GENOMIC DNA]</scope>
    <source>
        <strain evidence="2 3">NBRC 105041</strain>
    </source>
</reference>
<dbReference type="KEGG" id="atl:Athai_17890"/>
<evidence type="ECO:0000259" key="1">
    <source>
        <dbReference type="Pfam" id="PF01636"/>
    </source>
</evidence>
<dbReference type="AlphaFoldDB" id="A0A7R7DMH9"/>
<sequence>MSDEQLAAAVSDGWGVEVRSVTYRPVGFGSYHWELDAGRPLFATVDVFHDDAAAGLRRLGRALDTALALHRDAGLEFVVAPLPAGTGASVLPLGDRHSVAVFPLVSGEAGRFGAHREQDAPQVLNLLIRLHAATVDAPRTELALPGRDRLEDALRTLDRVWTGGPYAEPTRALLIRRADRIWSLLAEFDRLVERVRGAAGGWVVTHGEPHPGNVLRGPDGPRLIDWDTVRLAPPERDLWMLGGAGLHAEYARRTGRSVSAAALELYRRWWALADIASYVTELRRPHDISADSTASWTYLNHHLG</sequence>